<keyword evidence="1 3" id="KW-0472">Membrane</keyword>
<dbReference type="PANTHER" id="PTHR13315:SF4">
    <property type="entry name" value="METALLOPHOSPHOESTERASE, ISOFORM E"/>
    <property type="match status" value="1"/>
</dbReference>
<gene>
    <name evidence="4" type="ORF">OnM2_015062</name>
</gene>
<keyword evidence="4" id="KW-0131">Cell cycle</keyword>
<dbReference type="InterPro" id="IPR029052">
    <property type="entry name" value="Metallo-depent_PP-like"/>
</dbReference>
<dbReference type="GO" id="GO:0006506">
    <property type="term" value="P:GPI anchor biosynthetic process"/>
    <property type="evidence" value="ECO:0007669"/>
    <property type="project" value="InterPro"/>
</dbReference>
<dbReference type="GO" id="GO:0005783">
    <property type="term" value="C:endoplasmic reticulum"/>
    <property type="evidence" value="ECO:0007669"/>
    <property type="project" value="TreeGrafter"/>
</dbReference>
<comment type="caution">
    <text evidence="4">The sequence shown here is derived from an EMBL/GenBank/DDBJ whole genome shotgun (WGS) entry which is preliminary data.</text>
</comment>
<dbReference type="STRING" id="212602.A0A420I5E7"/>
<dbReference type="GO" id="GO:0051301">
    <property type="term" value="P:cell division"/>
    <property type="evidence" value="ECO:0007669"/>
    <property type="project" value="UniProtKB-KW"/>
</dbReference>
<evidence type="ECO:0000256" key="3">
    <source>
        <dbReference type="SAM" id="Phobius"/>
    </source>
</evidence>
<evidence type="ECO:0000256" key="1">
    <source>
        <dbReference type="ARBA" id="ARBA00023136"/>
    </source>
</evidence>
<name>A0A420I5E7_9PEZI</name>
<evidence type="ECO:0000256" key="2">
    <source>
        <dbReference type="SAM" id="MobiDB-lite"/>
    </source>
</evidence>
<sequence>MARIIFGMIRKTRNYVQRIWERHLYEAVSTSRSRYPRIMRYFQLRYLIHNALALPNIFIVIWFILLLWGEVWVFQSCVSRCKWSNWERWPKDASPHHLIFLADPQIIDPHSYPSRPWPLDQLTIIQTDKYLKRAYLSLQRILHPDTIFFLGDLFDGGREWNTFRHDVEDAQWEDKERPSMEQPFAKLWAKKYGENYWLHEYDRFGKIFYKFWNAGGLNPEPGQRGRKIISSLPGNHDLGFGDKIKISVRNRFQAFFGDVNRVDVIGNHTFVSVDSVSLSARGSSHEVSAITSPVENFLLKVQTLKKRSVMRELGYMAGKDSLIQYAHKIEDLEAANLTNLSSLDPGPGSAEFPTILLTHVPLYREPGTPCGPKREHWPPATPPKGQRTPVNPDERNAISISRGYQYQNVLSPNDSIRLISLVGNVTSVFSGDDHDYCEIEHSSDKNNVKEITVKSISWAMGIRRPGFLLLSMWNPVDNSGRTLFSSQIDSRVSTSQAPSTTQSHLCLLPDQIRILISYICLFLITLFTLCLHSILVPVMHLKSFSSKCETNSLPMTQRSIEYQKIDNIFRSSFFYASPSRAINLTTRNSPSKYNVDDGDGLGISSNYQIQDSNSLVKSTIPSGISFVAKVGNNNSMESDYSRANYKPKRSCFRLFHLGNMSFRSKSSSKNHVITEALSSIWRVTWVVTLIYLCLFCFF</sequence>
<feature type="transmembrane region" description="Helical" evidence="3">
    <location>
        <begin position="47"/>
        <end position="69"/>
    </location>
</feature>
<keyword evidence="3" id="KW-0812">Transmembrane</keyword>
<keyword evidence="4" id="KW-0132">Cell division</keyword>
<accession>A0A420I5E7</accession>
<dbReference type="PANTHER" id="PTHR13315">
    <property type="entry name" value="METALLO PHOSPHOESTERASE RELATED"/>
    <property type="match status" value="1"/>
</dbReference>
<reference evidence="4 5" key="1">
    <citation type="journal article" date="2018" name="BMC Genomics">
        <title>Comparative genome analyses reveal sequence features reflecting distinct modes of host-adaptation between dicot and monocot powdery mildew.</title>
        <authorList>
            <person name="Wu Y."/>
            <person name="Ma X."/>
            <person name="Pan Z."/>
            <person name="Kale S.D."/>
            <person name="Song Y."/>
            <person name="King H."/>
            <person name="Zhang Q."/>
            <person name="Presley C."/>
            <person name="Deng X."/>
            <person name="Wei C.I."/>
            <person name="Xiao S."/>
        </authorList>
    </citation>
    <scope>NUCLEOTIDE SEQUENCE [LARGE SCALE GENOMIC DNA]</scope>
    <source>
        <strain evidence="4">UMSG2</strain>
    </source>
</reference>
<feature type="transmembrane region" description="Helical" evidence="3">
    <location>
        <begin position="515"/>
        <end position="538"/>
    </location>
</feature>
<dbReference type="OrthoDB" id="5977743at2759"/>
<organism evidence="4 5">
    <name type="scientific">Erysiphe neolycopersici</name>
    <dbReference type="NCBI Taxonomy" id="212602"/>
    <lineage>
        <taxon>Eukaryota</taxon>
        <taxon>Fungi</taxon>
        <taxon>Dikarya</taxon>
        <taxon>Ascomycota</taxon>
        <taxon>Pezizomycotina</taxon>
        <taxon>Leotiomycetes</taxon>
        <taxon>Erysiphales</taxon>
        <taxon>Erysiphaceae</taxon>
        <taxon>Erysiphe</taxon>
    </lineage>
</organism>
<dbReference type="AlphaFoldDB" id="A0A420I5E7"/>
<dbReference type="GO" id="GO:0016020">
    <property type="term" value="C:membrane"/>
    <property type="evidence" value="ECO:0007669"/>
    <property type="project" value="GOC"/>
</dbReference>
<dbReference type="Proteomes" id="UP000286134">
    <property type="component" value="Unassembled WGS sequence"/>
</dbReference>
<proteinExistence type="predicted"/>
<keyword evidence="3" id="KW-1133">Transmembrane helix</keyword>
<protein>
    <submittedName>
        <fullName evidence="4">Cell division control protein 1</fullName>
    </submittedName>
</protein>
<dbReference type="InterPro" id="IPR033308">
    <property type="entry name" value="PGAP5/Cdc1/Ted1"/>
</dbReference>
<evidence type="ECO:0000313" key="4">
    <source>
        <dbReference type="EMBL" id="RKF64872.1"/>
    </source>
</evidence>
<feature type="region of interest" description="Disordered" evidence="2">
    <location>
        <begin position="367"/>
        <end position="392"/>
    </location>
</feature>
<dbReference type="EMBL" id="MCFK01001562">
    <property type="protein sequence ID" value="RKF64872.1"/>
    <property type="molecule type" value="Genomic_DNA"/>
</dbReference>
<keyword evidence="5" id="KW-1185">Reference proteome</keyword>
<dbReference type="SUPFAM" id="SSF56300">
    <property type="entry name" value="Metallo-dependent phosphatases"/>
    <property type="match status" value="1"/>
</dbReference>
<evidence type="ECO:0000313" key="5">
    <source>
        <dbReference type="Proteomes" id="UP000286134"/>
    </source>
</evidence>